<reference evidence="2" key="1">
    <citation type="journal article" date="2020" name="J. ISSAAS">
        <title>Lactobacilli and other gastrointestinal microbiota of Peromyscus leucopus, reservoir host for agents of Lyme disease and other zoonoses in North America.</title>
        <authorList>
            <person name="Milovic A."/>
            <person name="Bassam K."/>
            <person name="Shao H."/>
            <person name="Chatzistamou I."/>
            <person name="Tufts D.M."/>
            <person name="Diuk-Wasser M."/>
            <person name="Barbour A.G."/>
        </authorList>
    </citation>
    <scope>NUCLEOTIDE SEQUENCE</scope>
    <source>
        <strain evidence="2">LL90</strain>
    </source>
</reference>
<gene>
    <name evidence="2" type="ORF">PlAlph_6450</name>
</gene>
<dbReference type="EMBL" id="MN990732">
    <property type="protein sequence ID" value="QIM10753.1"/>
    <property type="molecule type" value="Genomic_DNA"/>
</dbReference>
<feature type="chain" id="PRO_5026358622" description="Lipoprotein" evidence="1">
    <location>
        <begin position="24"/>
        <end position="122"/>
    </location>
</feature>
<organism evidence="2">
    <name type="scientific">uncultured Alphaproteobacteria bacterium</name>
    <dbReference type="NCBI Taxonomy" id="91750"/>
    <lineage>
        <taxon>Bacteria</taxon>
        <taxon>Pseudomonadati</taxon>
        <taxon>Pseudomonadota</taxon>
        <taxon>Alphaproteobacteria</taxon>
        <taxon>environmental samples</taxon>
    </lineage>
</organism>
<dbReference type="AlphaFoldDB" id="A0A6G8F3C5"/>
<dbReference type="PROSITE" id="PS51257">
    <property type="entry name" value="PROKAR_LIPOPROTEIN"/>
    <property type="match status" value="1"/>
</dbReference>
<accession>A0A6G8F3C5</accession>
<evidence type="ECO:0000256" key="1">
    <source>
        <dbReference type="SAM" id="SignalP"/>
    </source>
</evidence>
<keyword evidence="1" id="KW-0732">Signal</keyword>
<evidence type="ECO:0000313" key="2">
    <source>
        <dbReference type="EMBL" id="QIM10753.1"/>
    </source>
</evidence>
<name>A0A6G8F3C5_9PROT</name>
<protein>
    <recommendedName>
        <fullName evidence="3">Lipoprotein</fullName>
    </recommendedName>
</protein>
<sequence>MTTMRQLLITSVLCIALSGCSCICPTNPVRIVSNEKNTNIYYNGEFIGSDSTFAILKNNNVEKSTVSGEKKGCATTTLPVSYGFDMSVLNIVDLRNIVRLLTWDVYVVDKSKDLYNVTPRCK</sequence>
<evidence type="ECO:0008006" key="3">
    <source>
        <dbReference type="Google" id="ProtNLM"/>
    </source>
</evidence>
<proteinExistence type="predicted"/>
<feature type="signal peptide" evidence="1">
    <location>
        <begin position="1"/>
        <end position="23"/>
    </location>
</feature>